<dbReference type="eggNOG" id="ENOG502QQFV">
    <property type="taxonomic scope" value="Eukaryota"/>
</dbReference>
<gene>
    <name evidence="14" type="ORF">G210_5626</name>
</gene>
<feature type="domain" description="Nucleoporin Nup188 N-terminal subdomain III" evidence="13">
    <location>
        <begin position="566"/>
        <end position="978"/>
    </location>
</feature>
<keyword evidence="2" id="KW-0813">Transport</keyword>
<dbReference type="GO" id="GO:0051028">
    <property type="term" value="P:mRNA transport"/>
    <property type="evidence" value="ECO:0007669"/>
    <property type="project" value="UniProtKB-KW"/>
</dbReference>
<reference evidence="14 15" key="1">
    <citation type="submission" date="2013-02" db="EMBL/GenBank/DDBJ databases">
        <title>Genome sequence of Candida maltosa Xu316, a potential industrial strain for xylitol and ethanol production.</title>
        <authorList>
            <person name="Yu J."/>
            <person name="Wang Q."/>
            <person name="Geng X."/>
            <person name="Bao W."/>
            <person name="He P."/>
            <person name="Cai J."/>
        </authorList>
    </citation>
    <scope>NUCLEOTIDE SEQUENCE [LARGE SCALE GENOMIC DNA]</scope>
    <source>
        <strain evidence="15">Xu316</strain>
    </source>
</reference>
<accession>M3K2S6</accession>
<dbReference type="GO" id="GO:0017056">
    <property type="term" value="F:structural constituent of nuclear pore"/>
    <property type="evidence" value="ECO:0007669"/>
    <property type="project" value="InterPro"/>
</dbReference>
<dbReference type="Pfam" id="PF10487">
    <property type="entry name" value="Nup188_N"/>
    <property type="match status" value="1"/>
</dbReference>
<name>M3K2S6_CANMX</name>
<evidence type="ECO:0000256" key="8">
    <source>
        <dbReference type="ARBA" id="ARBA00038387"/>
    </source>
</evidence>
<comment type="caution">
    <text evidence="14">The sequence shown here is derived from an EMBL/GenBank/DDBJ whole genome shotgun (WGS) entry which is preliminary data.</text>
</comment>
<dbReference type="InterPro" id="IPR041634">
    <property type="entry name" value="Nup188_C"/>
</dbReference>
<dbReference type="PANTHER" id="PTHR31431:SF1">
    <property type="entry name" value="NUCLEOPORIN NUP188"/>
    <property type="match status" value="1"/>
</dbReference>
<proteinExistence type="inferred from homology"/>
<feature type="domain" description="Nuclear pore protein Nup188 C-terminal" evidence="12">
    <location>
        <begin position="1291"/>
        <end position="1627"/>
    </location>
</feature>
<dbReference type="InterPro" id="IPR018864">
    <property type="entry name" value="Nucleoporin_Nup188_N"/>
</dbReference>
<keyword evidence="3" id="KW-0509">mRNA transport</keyword>
<dbReference type="Pfam" id="PF18378">
    <property type="entry name" value="Nup188_C"/>
    <property type="match status" value="1"/>
</dbReference>
<evidence type="ECO:0000256" key="10">
    <source>
        <dbReference type="SAM" id="MobiDB-lite"/>
    </source>
</evidence>
<keyword evidence="15" id="KW-1185">Reference proteome</keyword>
<evidence type="ECO:0000256" key="7">
    <source>
        <dbReference type="ARBA" id="ARBA00023242"/>
    </source>
</evidence>
<keyword evidence="4" id="KW-0653">Protein transport</keyword>
<dbReference type="OMA" id="HSWKFFA"/>
<keyword evidence="7" id="KW-0539">Nucleus</keyword>
<dbReference type="OrthoDB" id="102511at2759"/>
<evidence type="ECO:0000256" key="4">
    <source>
        <dbReference type="ARBA" id="ARBA00022927"/>
    </source>
</evidence>
<evidence type="ECO:0000259" key="13">
    <source>
        <dbReference type="Pfam" id="PF21093"/>
    </source>
</evidence>
<feature type="non-terminal residue" evidence="14">
    <location>
        <position position="1"/>
    </location>
</feature>
<dbReference type="Proteomes" id="UP000011777">
    <property type="component" value="Unassembled WGS sequence"/>
</dbReference>
<protein>
    <recommendedName>
        <fullName evidence="9">Nucleoporin NUP188</fullName>
    </recommendedName>
</protein>
<comment type="subcellular location">
    <subcellularLocation>
        <location evidence="1">Nucleus</location>
        <location evidence="1">Nuclear pore complex</location>
    </subcellularLocation>
</comment>
<evidence type="ECO:0000313" key="14">
    <source>
        <dbReference type="EMBL" id="EMG49570.1"/>
    </source>
</evidence>
<evidence type="ECO:0000256" key="6">
    <source>
        <dbReference type="ARBA" id="ARBA00023132"/>
    </source>
</evidence>
<organism evidence="14 15">
    <name type="scientific">Candida maltosa (strain Xu316)</name>
    <name type="common">Yeast</name>
    <dbReference type="NCBI Taxonomy" id="1245528"/>
    <lineage>
        <taxon>Eukaryota</taxon>
        <taxon>Fungi</taxon>
        <taxon>Dikarya</taxon>
        <taxon>Ascomycota</taxon>
        <taxon>Saccharomycotina</taxon>
        <taxon>Pichiomycetes</taxon>
        <taxon>Debaryomycetaceae</taxon>
        <taxon>Candida/Lodderomyces clade</taxon>
        <taxon>Candida</taxon>
    </lineage>
</organism>
<dbReference type="GO" id="GO:0006405">
    <property type="term" value="P:RNA export from nucleus"/>
    <property type="evidence" value="ECO:0007669"/>
    <property type="project" value="TreeGrafter"/>
</dbReference>
<dbReference type="PANTHER" id="PTHR31431">
    <property type="entry name" value="NUCLEOPORIN NUP188 HOMOLOG"/>
    <property type="match status" value="1"/>
</dbReference>
<dbReference type="Gene3D" id="1.25.10.70">
    <property type="match status" value="1"/>
</dbReference>
<evidence type="ECO:0000259" key="11">
    <source>
        <dbReference type="Pfam" id="PF10487"/>
    </source>
</evidence>
<feature type="domain" description="Nucleoporin Nup188 N-terminal" evidence="11">
    <location>
        <begin position="53"/>
        <end position="516"/>
    </location>
</feature>
<sequence length="1648" mass="186695">MPTSLVQLGKPSLSSNKSKHKLPLKPIQPTQYWTFDNVLTLLQSCQDPYLADALDEYLLLNKDIFLDPSPFSVKDPKHVLKPDTRDLSIRGILYTNITNQNISDGEVIAKLLDLDINEVVRVICQTNKKIPTKTAPPELEALKSKLHDEKFYENDRLQLYIGKILRERRIVLKIVAELLSNKTNPYASSTIQNLGKEIFLSANYLNSLIETIQKTTQNLIKKTHITGITKKIDDIVYNETILFSIEASKVLIELSTQNTNVDSKAVEKWFKLMRDTNFAVTLGPYIKYHEAFSLLQGLFTVICVQYLNLNKSFDSVQESSSGTTFMSNIEVFKYMNETIANTSNSNPVVLYSWSIILLRKLYFLQEYPKLPLSQTFLKELDLQNLETLINIINQRCTDLNIFVSLKNLNELLKFDKSYSAILSTLIIAAMPLITLTPEITDTISSVIGNCPNNVIESFFENNATTNAIIIARTKFPLVLSPYIQLASVNGNFALHEFNDLKSYIQVFKKDEFNNMYQIDDQNTELVKTTQFIDVYPPFESNKKLSMVLSAGTKAKILPSADPNEILVTFLYNYNGWAFLGRVLQNVSKVFNNSDPATEELIVNILNLLNKVVLDNNVDDTKLVLEAMSAYTDDSDILEIILRLLEQGLHMRNVRLLVSVTNLLTNLMPFLSYRIWPYLSKSALFPQNGKEGLASVIFGAIEMVNGDYSFTISLIKLAEALTQNCLTLDQDYPQKSKSVILFKFVSHLVDLFETFSHCRYNQLYEKLEIGVLVLDVFATILASVYGVDEGVPVQDKVTKVFGDAAVRILDAFLVAENDCSRAGAPIVTMIENVSKDLNLYELTDVSSFWHDNWIRCAFSFSQLIITIRSSLNLKPSAFERSLFVKAPELVLTYSRYESMRKDILDLLTGLTNGNWGDESVPSLLSHMGSNNAQVLLHSLAADLDNSFDDYKMKISLYDFICAVMNGKQEGLAVLFITGRDVFGDFTKKNDEGKEERKVSLLHILKKNIRDMKYYPNSVSIHLVDAISLACNSWTTVKQGGEDEEFIQTLISRIKLQILDPPDSSEGFISRCYELKLVSKIAEILALYLFSTRNEKLKKTITDFIDSDEFIDIAKNKFAIKNYQPSLDANLQSSFESSFPGFKLSQFTSGLTKRNRFGITSVYNLALMDSLFKNESSWTQIREQVIASSINLQFLNSQLASAKSFGALITSFYRRYEGRIHSRCLNFINYLLKLNINEGIPSHIFKGIYYERLELGFFLIYTYFSKTKPQDADERKIFEITKSSSTLLTSGSMNFFTNLASSEEGSYKPLLKLVYCALKLIKSDSTIISEYLSLFRDLFNIIVIKGTKILLIEVQNDVYLSKSQKGYKSPKMNARIDDLSVILSILKVFVSAQTGSMLHEEMAISIHEHGTIRSLLNLYSFSHSIEVNDEFIFAQLSLMYLLELMSVQVIAEKIVSSGLFVVLLESPISQPIRTGGVSISQGAQYYRLWINGILPIIITSLFKLGSSVVPEACVALQMFSKQTQFCIDSWNQDSSSIRISTGLVSETSQILLIYDLLTTLDVSQYLKSIELIDENDTVDMKILPGLESESKRDDFVDRIENLLKHPKFLSSRIAPSSVEEQQIIERGGESLDRFVQNLIDEIRDLKDYLS</sequence>
<keyword evidence="6" id="KW-0906">Nuclear pore complex</keyword>
<comment type="similarity">
    <text evidence="8">Belongs to the Nup188 family.</text>
</comment>
<feature type="compositionally biased region" description="Polar residues" evidence="10">
    <location>
        <begin position="1"/>
        <end position="16"/>
    </location>
</feature>
<evidence type="ECO:0000256" key="9">
    <source>
        <dbReference type="ARBA" id="ARBA00040174"/>
    </source>
</evidence>
<evidence type="ECO:0000256" key="5">
    <source>
        <dbReference type="ARBA" id="ARBA00023010"/>
    </source>
</evidence>
<evidence type="ECO:0000259" key="12">
    <source>
        <dbReference type="Pfam" id="PF18378"/>
    </source>
</evidence>
<evidence type="ECO:0000256" key="2">
    <source>
        <dbReference type="ARBA" id="ARBA00022448"/>
    </source>
</evidence>
<dbReference type="EMBL" id="AOGT01000593">
    <property type="protein sequence ID" value="EMG49570.1"/>
    <property type="molecule type" value="Genomic_DNA"/>
</dbReference>
<evidence type="ECO:0000256" key="1">
    <source>
        <dbReference type="ARBA" id="ARBA00004567"/>
    </source>
</evidence>
<dbReference type="STRING" id="1245528.M3K2S6"/>
<keyword evidence="5" id="KW-0811">Translocation</keyword>
<evidence type="ECO:0000256" key="3">
    <source>
        <dbReference type="ARBA" id="ARBA00022816"/>
    </source>
</evidence>
<dbReference type="InterPro" id="IPR044840">
    <property type="entry name" value="Nup188"/>
</dbReference>
<evidence type="ECO:0000313" key="15">
    <source>
        <dbReference type="Proteomes" id="UP000011777"/>
    </source>
</evidence>
<feature type="region of interest" description="Disordered" evidence="10">
    <location>
        <begin position="1"/>
        <end position="21"/>
    </location>
</feature>
<dbReference type="InterPro" id="IPR048883">
    <property type="entry name" value="Nup188_N-subdom_III"/>
</dbReference>
<dbReference type="Pfam" id="PF21093">
    <property type="entry name" value="Nup188_N-subdom_III"/>
    <property type="match status" value="1"/>
</dbReference>
<dbReference type="GO" id="GO:0006606">
    <property type="term" value="P:protein import into nucleus"/>
    <property type="evidence" value="ECO:0007669"/>
    <property type="project" value="TreeGrafter"/>
</dbReference>
<dbReference type="GO" id="GO:0044611">
    <property type="term" value="C:nuclear pore inner ring"/>
    <property type="evidence" value="ECO:0007669"/>
    <property type="project" value="TreeGrafter"/>
</dbReference>
<dbReference type="HOGENOM" id="CLU_001029_1_0_1"/>